<accession>A0AAV4TZU6</accession>
<dbReference type="Proteomes" id="UP001054945">
    <property type="component" value="Unassembled WGS sequence"/>
</dbReference>
<dbReference type="EMBL" id="BPLR01012030">
    <property type="protein sequence ID" value="GIY50823.1"/>
    <property type="molecule type" value="Genomic_DNA"/>
</dbReference>
<evidence type="ECO:0000313" key="2">
    <source>
        <dbReference type="Proteomes" id="UP001054945"/>
    </source>
</evidence>
<comment type="caution">
    <text evidence="1">The sequence shown here is derived from an EMBL/GenBank/DDBJ whole genome shotgun (WGS) entry which is preliminary data.</text>
</comment>
<sequence>MVKDVMFGQLQHTAENTILVFTYWHVEACLVNNNKPFWDLLLNVLESSITQPIFQPGWLDMDPGLERERYLTFGEDFGISFPDSSG</sequence>
<protein>
    <submittedName>
        <fullName evidence="1">Uncharacterized protein</fullName>
    </submittedName>
</protein>
<name>A0AAV4TZU6_CAEEX</name>
<keyword evidence="2" id="KW-1185">Reference proteome</keyword>
<organism evidence="1 2">
    <name type="scientific">Caerostris extrusa</name>
    <name type="common">Bark spider</name>
    <name type="synonym">Caerostris bankana</name>
    <dbReference type="NCBI Taxonomy" id="172846"/>
    <lineage>
        <taxon>Eukaryota</taxon>
        <taxon>Metazoa</taxon>
        <taxon>Ecdysozoa</taxon>
        <taxon>Arthropoda</taxon>
        <taxon>Chelicerata</taxon>
        <taxon>Arachnida</taxon>
        <taxon>Araneae</taxon>
        <taxon>Araneomorphae</taxon>
        <taxon>Entelegynae</taxon>
        <taxon>Araneoidea</taxon>
        <taxon>Araneidae</taxon>
        <taxon>Caerostris</taxon>
    </lineage>
</organism>
<proteinExistence type="predicted"/>
<reference evidence="1 2" key="1">
    <citation type="submission" date="2021-06" db="EMBL/GenBank/DDBJ databases">
        <title>Caerostris extrusa draft genome.</title>
        <authorList>
            <person name="Kono N."/>
            <person name="Arakawa K."/>
        </authorList>
    </citation>
    <scope>NUCLEOTIDE SEQUENCE [LARGE SCALE GENOMIC DNA]</scope>
</reference>
<evidence type="ECO:0000313" key="1">
    <source>
        <dbReference type="EMBL" id="GIY50823.1"/>
    </source>
</evidence>
<dbReference type="AlphaFoldDB" id="A0AAV4TZU6"/>
<gene>
    <name evidence="1" type="ORF">CEXT_364161</name>
</gene>